<organism evidence="2 3">
    <name type="scientific">Pseudomonas nabeulensis</name>
    <dbReference type="NCBI Taxonomy" id="2293833"/>
    <lineage>
        <taxon>Bacteria</taxon>
        <taxon>Pseudomonadati</taxon>
        <taxon>Pseudomonadota</taxon>
        <taxon>Gammaproteobacteria</taxon>
        <taxon>Pseudomonadales</taxon>
        <taxon>Pseudomonadaceae</taxon>
        <taxon>Pseudomonas</taxon>
    </lineage>
</organism>
<proteinExistence type="predicted"/>
<evidence type="ECO:0000313" key="2">
    <source>
        <dbReference type="EMBL" id="TFY90177.1"/>
    </source>
</evidence>
<dbReference type="OrthoDB" id="6602106at2"/>
<feature type="chain" id="PRO_5021200151" evidence="1">
    <location>
        <begin position="23"/>
        <end position="207"/>
    </location>
</feature>
<reference evidence="2 3" key="1">
    <citation type="journal article" date="2019" name="Syst. Appl. Microbiol.">
        <title>New species of pathogenic Pseudomonas isolated from citrus in Tunisia: Proposal of Pseudomonas kairouanensis sp. nov. and Pseudomonas nabeulensis sp. nov.</title>
        <authorList>
            <person name="Oueslati M."/>
            <person name="Mulet M."/>
            <person name="Gomila M."/>
            <person name="Berge O."/>
            <person name="Hajlaoui M.R."/>
            <person name="Lalucat J."/>
            <person name="Sadfi-Zouaoui N."/>
            <person name="Garcia-Valdes E."/>
        </authorList>
    </citation>
    <scope>NUCLEOTIDE SEQUENCE [LARGE SCALE GENOMIC DNA]</scope>
    <source>
        <strain evidence="2 3">E10B</strain>
    </source>
</reference>
<dbReference type="Pfam" id="PF06551">
    <property type="entry name" value="DUF1120"/>
    <property type="match status" value="1"/>
</dbReference>
<dbReference type="RefSeq" id="WP_135309942.1">
    <property type="nucleotide sequence ID" value="NZ_QUZT01000044.1"/>
</dbReference>
<dbReference type="AlphaFoldDB" id="A0A4Z0AUZ5"/>
<protein>
    <submittedName>
        <fullName evidence="2">DUF1120 domain-containing protein</fullName>
    </submittedName>
</protein>
<comment type="caution">
    <text evidence="2">The sequence shown here is derived from an EMBL/GenBank/DDBJ whole genome shotgun (WGS) entry which is preliminary data.</text>
</comment>
<name>A0A4Z0AUZ5_9PSED</name>
<keyword evidence="1" id="KW-0732">Signal</keyword>
<keyword evidence="3" id="KW-1185">Reference proteome</keyword>
<sequence>MKRLSQCLLPALLLTATANAFAASSVDLSVTGLITPSACTPALIGGGAIDYGKISAKDLTADGYTPLGIRTIPFTITCEAKTLIGFRGTDNRAGSDPDGDGRMYGLGIVNDTEKLGDYGLRLNNLTADGESMRVIASSNNGSTWQAFAVMRPNYLMSVADSTTIAPVALQALSGDIDIDAYIAPANGLTLDKELTMDGSATLTVRYL</sequence>
<dbReference type="Proteomes" id="UP000297734">
    <property type="component" value="Unassembled WGS sequence"/>
</dbReference>
<feature type="signal peptide" evidence="1">
    <location>
        <begin position="1"/>
        <end position="22"/>
    </location>
</feature>
<accession>A0A4Z0AUZ5</accession>
<evidence type="ECO:0000256" key="1">
    <source>
        <dbReference type="SAM" id="SignalP"/>
    </source>
</evidence>
<dbReference type="InterPro" id="IPR010546">
    <property type="entry name" value="DUF1120"/>
</dbReference>
<gene>
    <name evidence="2" type="ORF">DYL61_21205</name>
</gene>
<evidence type="ECO:0000313" key="3">
    <source>
        <dbReference type="Proteomes" id="UP000297734"/>
    </source>
</evidence>
<dbReference type="EMBL" id="QUZT01000044">
    <property type="protein sequence ID" value="TFY90177.1"/>
    <property type="molecule type" value="Genomic_DNA"/>
</dbReference>